<dbReference type="Proteomes" id="UP000601435">
    <property type="component" value="Unassembled WGS sequence"/>
</dbReference>
<proteinExistence type="predicted"/>
<comment type="caution">
    <text evidence="1">The sequence shown here is derived from an EMBL/GenBank/DDBJ whole genome shotgun (WGS) entry which is preliminary data.</text>
</comment>
<dbReference type="EMBL" id="CAJNJA010096129">
    <property type="protein sequence ID" value="CAE7942260.1"/>
    <property type="molecule type" value="Genomic_DNA"/>
</dbReference>
<keyword evidence="2" id="KW-1185">Reference proteome</keyword>
<evidence type="ECO:0000313" key="2">
    <source>
        <dbReference type="Proteomes" id="UP000601435"/>
    </source>
</evidence>
<reference evidence="1" key="1">
    <citation type="submission" date="2021-02" db="EMBL/GenBank/DDBJ databases">
        <authorList>
            <person name="Dougan E. K."/>
            <person name="Rhodes N."/>
            <person name="Thang M."/>
            <person name="Chan C."/>
        </authorList>
    </citation>
    <scope>NUCLEOTIDE SEQUENCE</scope>
</reference>
<sequence length="299" mass="33285">MQELPGFNQRGKGVGKNEPFYQVLREVCRLVIQDTPPFVVACVTATQSARQYLKLPRVTAVTRQQVAAIPNQPPKDLLTMDMGGHGRALESLEESLKGMPSASASALVGAVMQRLREKYPGAVSFDGASVKDLIDVLRACLSGKVLSRGQTLGSLNPEQMELIRIEYLDSSAEECRIGIPYIWLQLTLSQQRLTSDLKPWALMDYTYFERLEAQAWQAWEQFNAEFRVLRSYSFEDGQAVKIGLLHRGAIIRPDGFAHQEVVNRRLTLAKAKTSCHPSPRVAAIPNQTAHRATPTLPRA</sequence>
<dbReference type="AlphaFoldDB" id="A0A813CIR0"/>
<accession>A0A813CIR0</accession>
<evidence type="ECO:0000313" key="1">
    <source>
        <dbReference type="EMBL" id="CAE7942260.1"/>
    </source>
</evidence>
<dbReference type="OrthoDB" id="2446007at2759"/>
<name>A0A813CIR0_9DINO</name>
<organism evidence="1 2">
    <name type="scientific">Symbiodinium necroappetens</name>
    <dbReference type="NCBI Taxonomy" id="1628268"/>
    <lineage>
        <taxon>Eukaryota</taxon>
        <taxon>Sar</taxon>
        <taxon>Alveolata</taxon>
        <taxon>Dinophyceae</taxon>
        <taxon>Suessiales</taxon>
        <taxon>Symbiodiniaceae</taxon>
        <taxon>Symbiodinium</taxon>
    </lineage>
</organism>
<protein>
    <submittedName>
        <fullName evidence="1">Uncharacterized protein</fullName>
    </submittedName>
</protein>
<gene>
    <name evidence="1" type="ORF">SNEC2469_LOCUS34590</name>
</gene>